<keyword evidence="1" id="KW-0472">Membrane</keyword>
<protein>
    <recommendedName>
        <fullName evidence="4">Secreted protein</fullName>
    </recommendedName>
</protein>
<evidence type="ECO:0000256" key="1">
    <source>
        <dbReference type="SAM" id="Phobius"/>
    </source>
</evidence>
<organism evidence="2 3">
    <name type="scientific">Marinactinospora thermotolerans DSM 45154</name>
    <dbReference type="NCBI Taxonomy" id="1122192"/>
    <lineage>
        <taxon>Bacteria</taxon>
        <taxon>Bacillati</taxon>
        <taxon>Actinomycetota</taxon>
        <taxon>Actinomycetes</taxon>
        <taxon>Streptosporangiales</taxon>
        <taxon>Nocardiopsidaceae</taxon>
        <taxon>Marinactinospora</taxon>
    </lineage>
</organism>
<dbReference type="RefSeq" id="WP_078759641.1">
    <property type="nucleotide sequence ID" value="NZ_FUWS01000001.1"/>
</dbReference>
<sequence length="188" mass="21468">MDTGLLVALIVAVVIVALIVILVVAVLLPRRRRSHLRERFGPEYDRAVEEHGGRRDAERELARREKRHSRLDLRPLTPRAREEYSRGWAAIQERFVDSPIEAVREADDLVSRLMVERGYPTEGEEQRLADLSVEHSAAMQDYRAAREVRARVDRGDAPTEELREAMVRYRSLFADLLDEGSGENRGAG</sequence>
<gene>
    <name evidence="2" type="ORF">SAMN02745673_00197</name>
</gene>
<keyword evidence="1" id="KW-1133">Transmembrane helix</keyword>
<evidence type="ECO:0008006" key="4">
    <source>
        <dbReference type="Google" id="ProtNLM"/>
    </source>
</evidence>
<keyword evidence="3" id="KW-1185">Reference proteome</keyword>
<dbReference type="AlphaFoldDB" id="A0A1T4K6X8"/>
<keyword evidence="1" id="KW-0812">Transmembrane</keyword>
<dbReference type="EMBL" id="FUWS01000001">
    <property type="protein sequence ID" value="SJZ38184.1"/>
    <property type="molecule type" value="Genomic_DNA"/>
</dbReference>
<evidence type="ECO:0000313" key="2">
    <source>
        <dbReference type="EMBL" id="SJZ38184.1"/>
    </source>
</evidence>
<name>A0A1T4K6X8_9ACTN</name>
<reference evidence="2 3" key="1">
    <citation type="submission" date="2017-02" db="EMBL/GenBank/DDBJ databases">
        <authorList>
            <person name="Peterson S.W."/>
        </authorList>
    </citation>
    <scope>NUCLEOTIDE SEQUENCE [LARGE SCALE GENOMIC DNA]</scope>
    <source>
        <strain evidence="2 3">DSM 45154</strain>
    </source>
</reference>
<accession>A0A1T4K6X8</accession>
<evidence type="ECO:0000313" key="3">
    <source>
        <dbReference type="Proteomes" id="UP000190637"/>
    </source>
</evidence>
<dbReference type="STRING" id="1122192.SAMN02745673_00197"/>
<feature type="transmembrane region" description="Helical" evidence="1">
    <location>
        <begin position="6"/>
        <end position="28"/>
    </location>
</feature>
<dbReference type="Proteomes" id="UP000190637">
    <property type="component" value="Unassembled WGS sequence"/>
</dbReference>
<proteinExistence type="predicted"/>
<dbReference type="OrthoDB" id="7502542at2"/>